<evidence type="ECO:0000313" key="5">
    <source>
        <dbReference type="EMBL" id="SHG19466.1"/>
    </source>
</evidence>
<dbReference type="PANTHER" id="PTHR37313">
    <property type="entry name" value="UPF0749 PROTEIN RV1825"/>
    <property type="match status" value="1"/>
</dbReference>
<evidence type="ECO:0000256" key="1">
    <source>
        <dbReference type="ARBA" id="ARBA00009108"/>
    </source>
</evidence>
<dbReference type="GO" id="GO:0005886">
    <property type="term" value="C:plasma membrane"/>
    <property type="evidence" value="ECO:0007669"/>
    <property type="project" value="TreeGrafter"/>
</dbReference>
<comment type="similarity">
    <text evidence="1">Belongs to the UPF0749 family.</text>
</comment>
<dbReference type="EMBL" id="FQVX01000002">
    <property type="protein sequence ID" value="SHG19466.1"/>
    <property type="molecule type" value="Genomic_DNA"/>
</dbReference>
<evidence type="ECO:0000256" key="4">
    <source>
        <dbReference type="SAM" id="Phobius"/>
    </source>
</evidence>
<keyword evidence="4" id="KW-1133">Transmembrane helix</keyword>
<keyword evidence="4" id="KW-0472">Membrane</keyword>
<dbReference type="AlphaFoldDB" id="A0A1M5HU36"/>
<dbReference type="Proteomes" id="UP000184471">
    <property type="component" value="Unassembled WGS sequence"/>
</dbReference>
<feature type="coiled-coil region" evidence="2">
    <location>
        <begin position="126"/>
        <end position="153"/>
    </location>
</feature>
<keyword evidence="4" id="KW-0812">Transmembrane</keyword>
<name>A0A1M5HU36_9ACTN</name>
<feature type="compositionally biased region" description="Basic and acidic residues" evidence="3">
    <location>
        <begin position="1"/>
        <end position="12"/>
    </location>
</feature>
<feature type="region of interest" description="Disordered" evidence="3">
    <location>
        <begin position="1"/>
        <end position="79"/>
    </location>
</feature>
<evidence type="ECO:0000256" key="3">
    <source>
        <dbReference type="SAM" id="MobiDB-lite"/>
    </source>
</evidence>
<sequence length="307" mass="31938">MSGDGRPGDRPEGAVPEETAPEDAAPEGAVPEETAPEETAPEGAVPEDAVPEDAAPEPRNDVPESPAEPVAARATPPRRRRSSLVAASLIAVLTVLLGFAIAVQVRSTDTGEALEGVREEDLIGILDDLDAQEERLRAQIADQRADLRELSDSDSQAAAALEDATSRADSLAILNGTVAAEGPGLVVTIRDPEGQVRVADLLDAVQELRGAGAETMQIDGVRIGVSTAVTGTPGALRIDGRPVEAPYEVVVIGSAQDLRTAMSIPGGVVDRVGRQGGSVDIEQRDRVVVDALRPLDEPQYAQPDPGD</sequence>
<feature type="transmembrane region" description="Helical" evidence="4">
    <location>
        <begin position="83"/>
        <end position="103"/>
    </location>
</feature>
<proteinExistence type="inferred from homology"/>
<organism evidence="5 6">
    <name type="scientific">Geodermatophilus nigrescens</name>
    <dbReference type="NCBI Taxonomy" id="1070870"/>
    <lineage>
        <taxon>Bacteria</taxon>
        <taxon>Bacillati</taxon>
        <taxon>Actinomycetota</taxon>
        <taxon>Actinomycetes</taxon>
        <taxon>Geodermatophilales</taxon>
        <taxon>Geodermatophilaceae</taxon>
        <taxon>Geodermatophilus</taxon>
    </lineage>
</organism>
<dbReference type="Gene3D" id="3.30.70.1880">
    <property type="entry name" value="Protein of unknown function DUF881"/>
    <property type="match status" value="1"/>
</dbReference>
<evidence type="ECO:0000256" key="2">
    <source>
        <dbReference type="SAM" id="Coils"/>
    </source>
</evidence>
<keyword evidence="2" id="KW-0175">Coiled coil</keyword>
<evidence type="ECO:0000313" key="6">
    <source>
        <dbReference type="Proteomes" id="UP000184471"/>
    </source>
</evidence>
<dbReference type="RefSeq" id="WP_083628499.1">
    <property type="nucleotide sequence ID" value="NZ_FQVX01000002.1"/>
</dbReference>
<dbReference type="Pfam" id="PF05949">
    <property type="entry name" value="DUF881"/>
    <property type="match status" value="1"/>
</dbReference>
<dbReference type="OrthoDB" id="3211287at2"/>
<accession>A0A1M5HU36</accession>
<dbReference type="STRING" id="1070870.SAMN05444351_1740"/>
<dbReference type="PANTHER" id="PTHR37313:SF2">
    <property type="entry name" value="UPF0749 PROTEIN YLXX"/>
    <property type="match status" value="1"/>
</dbReference>
<dbReference type="InterPro" id="IPR010273">
    <property type="entry name" value="DUF881"/>
</dbReference>
<reference evidence="5 6" key="1">
    <citation type="submission" date="2016-11" db="EMBL/GenBank/DDBJ databases">
        <authorList>
            <person name="Jaros S."/>
            <person name="Januszkiewicz K."/>
            <person name="Wedrychowicz H."/>
        </authorList>
    </citation>
    <scope>NUCLEOTIDE SEQUENCE [LARGE SCALE GENOMIC DNA]</scope>
    <source>
        <strain evidence="5 6">DSM 45408</strain>
    </source>
</reference>
<keyword evidence="6" id="KW-1185">Reference proteome</keyword>
<protein>
    <submittedName>
        <fullName evidence="5">Uncharacterized conserved protein YlxW, UPF0749 family</fullName>
    </submittedName>
</protein>
<gene>
    <name evidence="5" type="ORF">SAMN05444351_1740</name>
</gene>